<accession>A0ABT3GEE3</accession>
<proteinExistence type="predicted"/>
<keyword evidence="1" id="KW-0805">Transcription regulation</keyword>
<evidence type="ECO:0000256" key="2">
    <source>
        <dbReference type="ARBA" id="ARBA00023082"/>
    </source>
</evidence>
<evidence type="ECO:0000256" key="4">
    <source>
        <dbReference type="ARBA" id="ARBA00023163"/>
    </source>
</evidence>
<dbReference type="InterPro" id="IPR039425">
    <property type="entry name" value="RNA_pol_sigma-70-like"/>
</dbReference>
<dbReference type="RefSeq" id="WP_264486096.1">
    <property type="nucleotide sequence ID" value="NZ_JAPDDT010000002.1"/>
</dbReference>
<organism evidence="5 6">
    <name type="scientific">Luteolibacter arcticus</name>
    <dbReference type="NCBI Taxonomy" id="1581411"/>
    <lineage>
        <taxon>Bacteria</taxon>
        <taxon>Pseudomonadati</taxon>
        <taxon>Verrucomicrobiota</taxon>
        <taxon>Verrucomicrobiia</taxon>
        <taxon>Verrucomicrobiales</taxon>
        <taxon>Verrucomicrobiaceae</taxon>
        <taxon>Luteolibacter</taxon>
    </lineage>
</organism>
<dbReference type="PANTHER" id="PTHR43133:SF8">
    <property type="entry name" value="RNA POLYMERASE SIGMA FACTOR HI_1459-RELATED"/>
    <property type="match status" value="1"/>
</dbReference>
<dbReference type="InterPro" id="IPR013325">
    <property type="entry name" value="RNA_pol_sigma_r2"/>
</dbReference>
<sequence>MSSPGFHSTRWTLVRRAQGRGDEARVALSELCEIYYEPVVQFTRRWCADDHRAEDLAHGFFEDLLGRETLGAADPGKGRFRSYLLAAVKHFLSHQRQREAAAKRGGGVEMVAVDDAADCGISAEWEQEFDRAWALALIRRALEALGDEMEKSGKRLPFDTLRPWLDGGMQGDAAEAGLALGLSPAALKVAIHRLRQRFRQRVRDEIAATVEPAEVEGEFRHLVEVWVR</sequence>
<evidence type="ECO:0000256" key="1">
    <source>
        <dbReference type="ARBA" id="ARBA00023015"/>
    </source>
</evidence>
<protein>
    <submittedName>
        <fullName evidence="5">Sigma-70 family RNA polymerase sigma factor</fullName>
    </submittedName>
</protein>
<comment type="caution">
    <text evidence="5">The sequence shown here is derived from an EMBL/GenBank/DDBJ whole genome shotgun (WGS) entry which is preliminary data.</text>
</comment>
<evidence type="ECO:0000256" key="3">
    <source>
        <dbReference type="ARBA" id="ARBA00023125"/>
    </source>
</evidence>
<keyword evidence="2" id="KW-0731">Sigma factor</keyword>
<keyword evidence="3" id="KW-0238">DNA-binding</keyword>
<dbReference type="PANTHER" id="PTHR43133">
    <property type="entry name" value="RNA POLYMERASE ECF-TYPE SIGMA FACTO"/>
    <property type="match status" value="1"/>
</dbReference>
<dbReference type="EMBL" id="JAPDDT010000002">
    <property type="protein sequence ID" value="MCW1921986.1"/>
    <property type="molecule type" value="Genomic_DNA"/>
</dbReference>
<keyword evidence="4" id="KW-0804">Transcription</keyword>
<dbReference type="Proteomes" id="UP001320876">
    <property type="component" value="Unassembled WGS sequence"/>
</dbReference>
<gene>
    <name evidence="5" type="ORF">OKA05_05445</name>
</gene>
<evidence type="ECO:0000313" key="5">
    <source>
        <dbReference type="EMBL" id="MCW1921986.1"/>
    </source>
</evidence>
<dbReference type="Gene3D" id="1.10.1740.10">
    <property type="match status" value="1"/>
</dbReference>
<name>A0ABT3GEE3_9BACT</name>
<evidence type="ECO:0000313" key="6">
    <source>
        <dbReference type="Proteomes" id="UP001320876"/>
    </source>
</evidence>
<reference evidence="5 6" key="1">
    <citation type="submission" date="2022-10" db="EMBL/GenBank/DDBJ databases">
        <title>Luteolibacter arcticus strain CCTCC AB 2014275, whole genome shotgun sequencing project.</title>
        <authorList>
            <person name="Zhao G."/>
            <person name="Shen L."/>
        </authorList>
    </citation>
    <scope>NUCLEOTIDE SEQUENCE [LARGE SCALE GENOMIC DNA]</scope>
    <source>
        <strain evidence="5 6">CCTCC AB 2014275</strain>
    </source>
</reference>
<dbReference type="SUPFAM" id="SSF88946">
    <property type="entry name" value="Sigma2 domain of RNA polymerase sigma factors"/>
    <property type="match status" value="1"/>
</dbReference>
<keyword evidence="6" id="KW-1185">Reference proteome</keyword>